<dbReference type="InterPro" id="IPR011006">
    <property type="entry name" value="CheY-like_superfamily"/>
</dbReference>
<organism evidence="4 5">
    <name type="scientific">Salinivibrio kushneri</name>
    <dbReference type="NCBI Taxonomy" id="1908198"/>
    <lineage>
        <taxon>Bacteria</taxon>
        <taxon>Pseudomonadati</taxon>
        <taxon>Pseudomonadota</taxon>
        <taxon>Gammaproteobacteria</taxon>
        <taxon>Vibrionales</taxon>
        <taxon>Vibrionaceae</taxon>
        <taxon>Salinivibrio</taxon>
    </lineage>
</organism>
<dbReference type="EMBL" id="CP114588">
    <property type="protein sequence ID" value="WBA07664.1"/>
    <property type="molecule type" value="Genomic_DNA"/>
</dbReference>
<dbReference type="PROSITE" id="PS50110">
    <property type="entry name" value="RESPONSE_REGULATORY"/>
    <property type="match status" value="1"/>
</dbReference>
<dbReference type="SMART" id="SM00448">
    <property type="entry name" value="REC"/>
    <property type="match status" value="1"/>
</dbReference>
<evidence type="ECO:0000256" key="2">
    <source>
        <dbReference type="PROSITE-ProRule" id="PRU00169"/>
    </source>
</evidence>
<dbReference type="GO" id="GO:0000160">
    <property type="term" value="P:phosphorelay signal transduction system"/>
    <property type="evidence" value="ECO:0007669"/>
    <property type="project" value="InterPro"/>
</dbReference>
<reference evidence="4" key="1">
    <citation type="submission" date="2022-09" db="EMBL/GenBank/DDBJ databases">
        <authorList>
            <person name="Li Z.-J."/>
        </authorList>
    </citation>
    <scope>NUCLEOTIDE SEQUENCE</scope>
    <source>
        <strain evidence="4">TGB11</strain>
    </source>
</reference>
<protein>
    <submittedName>
        <fullName evidence="4">Response regulator</fullName>
    </submittedName>
</protein>
<dbReference type="SUPFAM" id="SSF52172">
    <property type="entry name" value="CheY-like"/>
    <property type="match status" value="1"/>
</dbReference>
<dbReference type="Pfam" id="PF00072">
    <property type="entry name" value="Response_reg"/>
    <property type="match status" value="1"/>
</dbReference>
<evidence type="ECO:0000256" key="1">
    <source>
        <dbReference type="ARBA" id="ARBA00022553"/>
    </source>
</evidence>
<dbReference type="Gene3D" id="3.40.50.2300">
    <property type="match status" value="1"/>
</dbReference>
<dbReference type="InterPro" id="IPR050595">
    <property type="entry name" value="Bact_response_regulator"/>
</dbReference>
<feature type="modified residue" description="4-aspartylphosphate" evidence="2">
    <location>
        <position position="56"/>
    </location>
</feature>
<dbReference type="InterPro" id="IPR001789">
    <property type="entry name" value="Sig_transdc_resp-reg_receiver"/>
</dbReference>
<dbReference type="AlphaFoldDB" id="A0AA47LQE5"/>
<keyword evidence="1 2" id="KW-0597">Phosphoprotein</keyword>
<dbReference type="PANTHER" id="PTHR44591">
    <property type="entry name" value="STRESS RESPONSE REGULATOR PROTEIN 1"/>
    <property type="match status" value="1"/>
</dbReference>
<accession>A0AA47LQE5</accession>
<evidence type="ECO:0000313" key="4">
    <source>
        <dbReference type="EMBL" id="WBA07664.1"/>
    </source>
</evidence>
<dbReference type="Proteomes" id="UP001164748">
    <property type="component" value="Chromosome"/>
</dbReference>
<proteinExistence type="predicted"/>
<name>A0AA47LQE5_9GAMM</name>
<dbReference type="PANTHER" id="PTHR44591:SF3">
    <property type="entry name" value="RESPONSE REGULATORY DOMAIN-CONTAINING PROTEIN"/>
    <property type="match status" value="1"/>
</dbReference>
<sequence length="130" mass="14533">MSVLDKVLYVEDDPDIREIATLALEDVGGLTLKTCESGERALQEVEGFKPQIILLDVMMPNMDGPETLTALRERGFVDDSVLVLFMTAKVHPEEVARYKALGVSQVISKPFDPMTLADEIKAFWDEFDGR</sequence>
<dbReference type="RefSeq" id="WP_269578291.1">
    <property type="nucleotide sequence ID" value="NZ_CP114588.1"/>
</dbReference>
<evidence type="ECO:0000259" key="3">
    <source>
        <dbReference type="PROSITE" id="PS50110"/>
    </source>
</evidence>
<gene>
    <name evidence="4" type="ORF">N8M53_07250</name>
</gene>
<feature type="domain" description="Response regulatory" evidence="3">
    <location>
        <begin position="6"/>
        <end position="124"/>
    </location>
</feature>
<evidence type="ECO:0000313" key="5">
    <source>
        <dbReference type="Proteomes" id="UP001164748"/>
    </source>
</evidence>